<protein>
    <submittedName>
        <fullName evidence="2">Uncharacterized protein</fullName>
    </submittedName>
</protein>
<feature type="transmembrane region" description="Helical" evidence="1">
    <location>
        <begin position="7"/>
        <end position="33"/>
    </location>
</feature>
<organism evidence="2 3">
    <name type="scientific">Sulfuracidifex metallicus DSM 6482 = JCM 9184</name>
    <dbReference type="NCBI Taxonomy" id="523847"/>
    <lineage>
        <taxon>Archaea</taxon>
        <taxon>Thermoproteota</taxon>
        <taxon>Thermoprotei</taxon>
        <taxon>Sulfolobales</taxon>
        <taxon>Sulfolobaceae</taxon>
        <taxon>Sulfuracidifex</taxon>
    </lineage>
</organism>
<evidence type="ECO:0000313" key="3">
    <source>
        <dbReference type="Proteomes" id="UP000470772"/>
    </source>
</evidence>
<name>A0A6A9QJS1_SULME</name>
<reference evidence="2 3" key="1">
    <citation type="submission" date="2019-10" db="EMBL/GenBank/DDBJ databases">
        <title>Sequencing and Assembly of Multiple Reported Metal-Biooxidizing Members of the Extremely Thermoacidophilic Archaeal Family Sulfolobaceae.</title>
        <authorList>
            <person name="Counts J.A."/>
            <person name="Kelly R.M."/>
        </authorList>
    </citation>
    <scope>NUCLEOTIDE SEQUENCE [LARGE SCALE GENOMIC DNA]</scope>
    <source>
        <strain evidence="2 3">DSM 6482</strain>
    </source>
</reference>
<keyword evidence="1" id="KW-1133">Transmembrane helix</keyword>
<evidence type="ECO:0000313" key="2">
    <source>
        <dbReference type="EMBL" id="MUN29527.1"/>
    </source>
</evidence>
<keyword evidence="1" id="KW-0472">Membrane</keyword>
<keyword evidence="1" id="KW-0812">Transmembrane</keyword>
<dbReference type="EMBL" id="WGGD01000005">
    <property type="protein sequence ID" value="MUN29527.1"/>
    <property type="molecule type" value="Genomic_DNA"/>
</dbReference>
<evidence type="ECO:0000256" key="1">
    <source>
        <dbReference type="SAM" id="Phobius"/>
    </source>
</evidence>
<dbReference type="RefSeq" id="WP_054839253.1">
    <property type="nucleotide sequence ID" value="NZ_BBBY01000060.1"/>
</dbReference>
<gene>
    <name evidence="2" type="ORF">GC250_08775</name>
</gene>
<proteinExistence type="predicted"/>
<sequence length="132" mass="14878">MKGLSELIGVLIVFIIAIVVLIPVILYSTSLYYSSYTSPINAQEQVNGKFVNITYIEKQQDGYLYVKVPAGVSFPSILHFYNYSKGQWVQISTISTSSPYNLGNSPRIEVEIEYYGQIYYVYAEYNTSALVG</sequence>
<keyword evidence="3" id="KW-1185">Reference proteome</keyword>
<accession>A0A6A9QJS1</accession>
<comment type="caution">
    <text evidence="2">The sequence shown here is derived from an EMBL/GenBank/DDBJ whole genome shotgun (WGS) entry which is preliminary data.</text>
</comment>
<dbReference type="Proteomes" id="UP000470772">
    <property type="component" value="Unassembled WGS sequence"/>
</dbReference>
<dbReference type="AlphaFoldDB" id="A0A6A9QJS1"/>